<dbReference type="PANTHER" id="PTHR18964:SF173">
    <property type="entry name" value="GLUCOKINASE"/>
    <property type="match status" value="1"/>
</dbReference>
<evidence type="ECO:0000256" key="3">
    <source>
        <dbReference type="ARBA" id="ARBA00014701"/>
    </source>
</evidence>
<keyword evidence="7" id="KW-0067">ATP-binding</keyword>
<evidence type="ECO:0000256" key="5">
    <source>
        <dbReference type="ARBA" id="ARBA00022741"/>
    </source>
</evidence>
<dbReference type="PANTHER" id="PTHR18964">
    <property type="entry name" value="ROK (REPRESSOR, ORF, KINASE) FAMILY"/>
    <property type="match status" value="1"/>
</dbReference>
<name>A0A6J7S6M8_9ZZZZ</name>
<dbReference type="GO" id="GO:0004340">
    <property type="term" value="F:glucokinase activity"/>
    <property type="evidence" value="ECO:0007669"/>
    <property type="project" value="UniProtKB-EC"/>
</dbReference>
<keyword evidence="5" id="KW-0547">Nucleotide-binding</keyword>
<dbReference type="AlphaFoldDB" id="A0A6J7S6M8"/>
<dbReference type="EC" id="2.7.1.2" evidence="2"/>
<dbReference type="NCBIfam" id="TIGR00744">
    <property type="entry name" value="ROK_glcA_fam"/>
    <property type="match status" value="1"/>
</dbReference>
<evidence type="ECO:0000256" key="6">
    <source>
        <dbReference type="ARBA" id="ARBA00022777"/>
    </source>
</evidence>
<evidence type="ECO:0000256" key="7">
    <source>
        <dbReference type="ARBA" id="ARBA00022840"/>
    </source>
</evidence>
<dbReference type="PROSITE" id="PS01125">
    <property type="entry name" value="ROK"/>
    <property type="match status" value="1"/>
</dbReference>
<evidence type="ECO:0000256" key="8">
    <source>
        <dbReference type="ARBA" id="ARBA00032386"/>
    </source>
</evidence>
<accession>A0A6J7S6M8</accession>
<dbReference type="InterPro" id="IPR043129">
    <property type="entry name" value="ATPase_NBD"/>
</dbReference>
<keyword evidence="6" id="KW-0418">Kinase</keyword>
<keyword evidence="4" id="KW-0808">Transferase</keyword>
<dbReference type="Pfam" id="PF00480">
    <property type="entry name" value="ROK"/>
    <property type="match status" value="1"/>
</dbReference>
<dbReference type="SUPFAM" id="SSF53067">
    <property type="entry name" value="Actin-like ATPase domain"/>
    <property type="match status" value="1"/>
</dbReference>
<dbReference type="GO" id="GO:0005737">
    <property type="term" value="C:cytoplasm"/>
    <property type="evidence" value="ECO:0007669"/>
    <property type="project" value="InterPro"/>
</dbReference>
<gene>
    <name evidence="9" type="ORF">UFOPK4150_01686</name>
</gene>
<protein>
    <recommendedName>
        <fullName evidence="3">Glucokinase</fullName>
        <ecNumber evidence="2">2.7.1.2</ecNumber>
    </recommendedName>
    <alternativeName>
        <fullName evidence="8">Glucose kinase</fullName>
    </alternativeName>
</protein>
<dbReference type="GO" id="GO:0006096">
    <property type="term" value="P:glycolytic process"/>
    <property type="evidence" value="ECO:0007669"/>
    <property type="project" value="InterPro"/>
</dbReference>
<proteinExistence type="inferred from homology"/>
<dbReference type="InterPro" id="IPR049874">
    <property type="entry name" value="ROK_cs"/>
</dbReference>
<comment type="similarity">
    <text evidence="1">Belongs to the ROK (NagC/XylR) family.</text>
</comment>
<dbReference type="Gene3D" id="3.30.420.40">
    <property type="match status" value="2"/>
</dbReference>
<dbReference type="InterPro" id="IPR000600">
    <property type="entry name" value="ROK"/>
</dbReference>
<evidence type="ECO:0000256" key="4">
    <source>
        <dbReference type="ARBA" id="ARBA00022679"/>
    </source>
</evidence>
<evidence type="ECO:0000313" key="9">
    <source>
        <dbReference type="EMBL" id="CAB5036709.1"/>
    </source>
</evidence>
<dbReference type="EMBL" id="CAFBPU010000038">
    <property type="protein sequence ID" value="CAB5036709.1"/>
    <property type="molecule type" value="Genomic_DNA"/>
</dbReference>
<dbReference type="InterPro" id="IPR004654">
    <property type="entry name" value="ROK_glcA"/>
</dbReference>
<organism evidence="9">
    <name type="scientific">freshwater metagenome</name>
    <dbReference type="NCBI Taxonomy" id="449393"/>
    <lineage>
        <taxon>unclassified sequences</taxon>
        <taxon>metagenomes</taxon>
        <taxon>ecological metagenomes</taxon>
    </lineage>
</organism>
<evidence type="ECO:0000256" key="2">
    <source>
        <dbReference type="ARBA" id="ARBA00012323"/>
    </source>
</evidence>
<dbReference type="GO" id="GO:0005524">
    <property type="term" value="F:ATP binding"/>
    <property type="evidence" value="ECO:0007669"/>
    <property type="project" value="UniProtKB-KW"/>
</dbReference>
<reference evidence="9" key="1">
    <citation type="submission" date="2020-05" db="EMBL/GenBank/DDBJ databases">
        <authorList>
            <person name="Chiriac C."/>
            <person name="Salcher M."/>
            <person name="Ghai R."/>
            <person name="Kavagutti S V."/>
        </authorList>
    </citation>
    <scope>NUCLEOTIDE SEQUENCE</scope>
</reference>
<evidence type="ECO:0000256" key="1">
    <source>
        <dbReference type="ARBA" id="ARBA00006479"/>
    </source>
</evidence>
<sequence length="322" mass="32492">MSVTVGIDIGGTKIAGGLVDLEGMVLARARRETPARSSGGIVSAVIDVVHELAAAAKKSGMGEIEAVGLGAAGLVDETRSIVHFAPNVNWDEEPLGAEVSAGCGLPVIVENDANAAAWGEFRFGAGRGAHAMVAVTVGTGIGGGIIHRDRLVRGSFGMAAEFGHIVKVPDGRLCGCGKRGCWEQYASGNALLRAARELASERRADAAVLLGLGDGTPEGVIGQHVTWAAREGDPVALEAFAAVGGWLGTGLADVAALLDPEVFVIGGGVSEAGDLLMVPARAAFESALVARDHRPVAAVVSASLGNDAGLIGAADLARDLSL</sequence>